<dbReference type="NCBIfam" id="TIGR01855">
    <property type="entry name" value="IMP_synth_hisH"/>
    <property type="match status" value="1"/>
</dbReference>
<keyword evidence="9" id="KW-0456">Lyase</keyword>
<comment type="subcellular location">
    <subcellularLocation>
        <location evidence="1">Cytoplasm</location>
    </subcellularLocation>
</comment>
<evidence type="ECO:0000256" key="11">
    <source>
        <dbReference type="ARBA" id="ARBA00049534"/>
    </source>
</evidence>
<evidence type="ECO:0000256" key="3">
    <source>
        <dbReference type="ARBA" id="ARBA00011152"/>
    </source>
</evidence>
<feature type="non-terminal residue" evidence="13">
    <location>
        <position position="1"/>
    </location>
</feature>
<dbReference type="GO" id="GO:0000105">
    <property type="term" value="P:L-histidine biosynthetic process"/>
    <property type="evidence" value="ECO:0007669"/>
    <property type="project" value="UniProtKB-UniPathway"/>
</dbReference>
<dbReference type="InterPro" id="IPR017926">
    <property type="entry name" value="GATASE"/>
</dbReference>
<evidence type="ECO:0000313" key="13">
    <source>
        <dbReference type="EMBL" id="SUZ69715.1"/>
    </source>
</evidence>
<evidence type="ECO:0000256" key="6">
    <source>
        <dbReference type="ARBA" id="ARBA00022801"/>
    </source>
</evidence>
<dbReference type="HAMAP" id="MF_00278">
    <property type="entry name" value="HisH"/>
    <property type="match status" value="1"/>
</dbReference>
<dbReference type="PANTHER" id="PTHR42701:SF1">
    <property type="entry name" value="IMIDAZOLE GLYCEROL PHOSPHATE SYNTHASE SUBUNIT HISH"/>
    <property type="match status" value="1"/>
</dbReference>
<evidence type="ECO:0000256" key="1">
    <source>
        <dbReference type="ARBA" id="ARBA00004496"/>
    </source>
</evidence>
<keyword evidence="7" id="KW-0315">Glutamine amidotransferase</keyword>
<organism evidence="13">
    <name type="scientific">marine metagenome</name>
    <dbReference type="NCBI Taxonomy" id="408172"/>
    <lineage>
        <taxon>unclassified sequences</taxon>
        <taxon>metagenomes</taxon>
        <taxon>ecological metagenomes</taxon>
    </lineage>
</organism>
<dbReference type="GO" id="GO:0004359">
    <property type="term" value="F:glutaminase activity"/>
    <property type="evidence" value="ECO:0007669"/>
    <property type="project" value="UniProtKB-EC"/>
</dbReference>
<dbReference type="InterPro" id="IPR029062">
    <property type="entry name" value="Class_I_gatase-like"/>
</dbReference>
<dbReference type="PANTHER" id="PTHR42701">
    <property type="entry name" value="IMIDAZOLE GLYCEROL PHOSPHATE SYNTHASE SUBUNIT HISH"/>
    <property type="match status" value="1"/>
</dbReference>
<keyword evidence="5" id="KW-0028">Amino-acid biosynthesis</keyword>
<dbReference type="PROSITE" id="PS51273">
    <property type="entry name" value="GATASE_TYPE_1"/>
    <property type="match status" value="1"/>
</dbReference>
<dbReference type="InterPro" id="IPR010139">
    <property type="entry name" value="Imidazole-glycPsynth_HisH"/>
</dbReference>
<comment type="catalytic activity">
    <reaction evidence="10">
        <text>5-[(5-phospho-1-deoxy-D-ribulos-1-ylimino)methylamino]-1-(5-phospho-beta-D-ribosyl)imidazole-4-carboxamide + L-glutamine = D-erythro-1-(imidazol-4-yl)glycerol 3-phosphate + 5-amino-1-(5-phospho-beta-D-ribosyl)imidazole-4-carboxamide + L-glutamate + H(+)</text>
        <dbReference type="Rhea" id="RHEA:24793"/>
        <dbReference type="ChEBI" id="CHEBI:15378"/>
        <dbReference type="ChEBI" id="CHEBI:29985"/>
        <dbReference type="ChEBI" id="CHEBI:58278"/>
        <dbReference type="ChEBI" id="CHEBI:58359"/>
        <dbReference type="ChEBI" id="CHEBI:58475"/>
        <dbReference type="ChEBI" id="CHEBI:58525"/>
        <dbReference type="EC" id="4.3.2.10"/>
    </reaction>
</comment>
<evidence type="ECO:0000256" key="4">
    <source>
        <dbReference type="ARBA" id="ARBA00022490"/>
    </source>
</evidence>
<feature type="domain" description="Glutamine amidotransferase" evidence="12">
    <location>
        <begin position="9"/>
        <end position="195"/>
    </location>
</feature>
<dbReference type="GO" id="GO:0000107">
    <property type="term" value="F:imidazoleglycerol-phosphate synthase activity"/>
    <property type="evidence" value="ECO:0007669"/>
    <property type="project" value="TreeGrafter"/>
</dbReference>
<comment type="subunit">
    <text evidence="3">Heterodimer of HisH and HisF.</text>
</comment>
<evidence type="ECO:0000259" key="12">
    <source>
        <dbReference type="Pfam" id="PF00117"/>
    </source>
</evidence>
<keyword evidence="8" id="KW-0368">Histidine biosynthesis</keyword>
<dbReference type="CDD" id="cd01748">
    <property type="entry name" value="GATase1_IGP_Synthase"/>
    <property type="match status" value="1"/>
</dbReference>
<sequence>VKKQVAIIDSIGSNLASLKFALDRIKINFIVTNEVKQIRNSSHIILPGVGAAKNAMNKLSQHEIIETITTLSQPTLGICLGMQIFMEHSEEDDTSCLGVFSDGCKLFETQEDYPVPHMGWNTIELESSSDLSTGINSGTHFYFVHSYYVPLNSQTIASTTYSKKFSSIIQKDNFVGTQFHPEKSGEQGSILLKNFTKL</sequence>
<dbReference type="PIRSF" id="PIRSF000495">
    <property type="entry name" value="Amidotransf_hisH"/>
    <property type="match status" value="1"/>
</dbReference>
<dbReference type="UniPathway" id="UPA00031">
    <property type="reaction ID" value="UER00010"/>
</dbReference>
<evidence type="ECO:0000256" key="2">
    <source>
        <dbReference type="ARBA" id="ARBA00005091"/>
    </source>
</evidence>
<protein>
    <recommendedName>
        <fullName evidence="12">Glutamine amidotransferase domain-containing protein</fullName>
    </recommendedName>
</protein>
<dbReference type="FunFam" id="3.40.50.880:FF:000009">
    <property type="entry name" value="Imidazole glycerol phosphate synthase subunit HisH"/>
    <property type="match status" value="1"/>
</dbReference>
<dbReference type="AlphaFoldDB" id="A0A381PRR7"/>
<keyword evidence="6" id="KW-0378">Hydrolase</keyword>
<accession>A0A381PRR7</accession>
<dbReference type="Pfam" id="PF00117">
    <property type="entry name" value="GATase"/>
    <property type="match status" value="1"/>
</dbReference>
<dbReference type="EMBL" id="UINC01001070">
    <property type="protein sequence ID" value="SUZ69715.1"/>
    <property type="molecule type" value="Genomic_DNA"/>
</dbReference>
<evidence type="ECO:0000256" key="9">
    <source>
        <dbReference type="ARBA" id="ARBA00023239"/>
    </source>
</evidence>
<keyword evidence="4" id="KW-0963">Cytoplasm</keyword>
<dbReference type="Gene3D" id="3.40.50.880">
    <property type="match status" value="1"/>
</dbReference>
<comment type="catalytic activity">
    <reaction evidence="11">
        <text>L-glutamine + H2O = L-glutamate + NH4(+)</text>
        <dbReference type="Rhea" id="RHEA:15889"/>
        <dbReference type="ChEBI" id="CHEBI:15377"/>
        <dbReference type="ChEBI" id="CHEBI:28938"/>
        <dbReference type="ChEBI" id="CHEBI:29985"/>
        <dbReference type="ChEBI" id="CHEBI:58359"/>
        <dbReference type="EC" id="3.5.1.2"/>
    </reaction>
</comment>
<evidence type="ECO:0000256" key="5">
    <source>
        <dbReference type="ARBA" id="ARBA00022605"/>
    </source>
</evidence>
<name>A0A381PRR7_9ZZZZ</name>
<evidence type="ECO:0000256" key="7">
    <source>
        <dbReference type="ARBA" id="ARBA00022962"/>
    </source>
</evidence>
<gene>
    <name evidence="13" type="ORF">METZ01_LOCUS22569</name>
</gene>
<comment type="pathway">
    <text evidence="2">Amino-acid biosynthesis; L-histidine biosynthesis; L-histidine from 5-phospho-alpha-D-ribose 1-diphosphate: step 5/9.</text>
</comment>
<dbReference type="GO" id="GO:0016829">
    <property type="term" value="F:lyase activity"/>
    <property type="evidence" value="ECO:0007669"/>
    <property type="project" value="UniProtKB-KW"/>
</dbReference>
<reference evidence="13" key="1">
    <citation type="submission" date="2018-05" db="EMBL/GenBank/DDBJ databases">
        <authorList>
            <person name="Lanie J.A."/>
            <person name="Ng W.-L."/>
            <person name="Kazmierczak K.M."/>
            <person name="Andrzejewski T.M."/>
            <person name="Davidsen T.M."/>
            <person name="Wayne K.J."/>
            <person name="Tettelin H."/>
            <person name="Glass J.I."/>
            <person name="Rusch D."/>
            <person name="Podicherti R."/>
            <person name="Tsui H.-C.T."/>
            <person name="Winkler M.E."/>
        </authorList>
    </citation>
    <scope>NUCLEOTIDE SEQUENCE</scope>
</reference>
<dbReference type="SUPFAM" id="SSF52317">
    <property type="entry name" value="Class I glutamine amidotransferase-like"/>
    <property type="match status" value="1"/>
</dbReference>
<evidence type="ECO:0000256" key="8">
    <source>
        <dbReference type="ARBA" id="ARBA00023102"/>
    </source>
</evidence>
<evidence type="ECO:0000256" key="10">
    <source>
        <dbReference type="ARBA" id="ARBA00047838"/>
    </source>
</evidence>
<proteinExistence type="inferred from homology"/>
<dbReference type="GO" id="GO:0005737">
    <property type="term" value="C:cytoplasm"/>
    <property type="evidence" value="ECO:0007669"/>
    <property type="project" value="UniProtKB-SubCell"/>
</dbReference>